<dbReference type="Proteomes" id="UP001198163">
    <property type="component" value="Unassembled WGS sequence"/>
</dbReference>
<dbReference type="Gene3D" id="3.40.190.10">
    <property type="entry name" value="Periplasmic binding protein-like II"/>
    <property type="match status" value="1"/>
</dbReference>
<reference evidence="2" key="1">
    <citation type="submission" date="2021-08" db="EMBL/GenBank/DDBJ databases">
        <title>Comparative analyses of Brucepasteria parasyntrophica and Teretinema zuelzerae.</title>
        <authorList>
            <person name="Song Y."/>
            <person name="Brune A."/>
        </authorList>
    </citation>
    <scope>NUCLEOTIDE SEQUENCE</scope>
    <source>
        <strain evidence="2">DSM 1903</strain>
    </source>
</reference>
<sequence length="439" mass="47984">MTTRKKKPAGTGKQTPRTLREKTRKTLKKMEKTDAERKKRDKKLLIAAIAGSAVLLAAGLVLAGALAVRAFAPPVLGFRDVSEEIQNSVAEYAHAQTESGGKKWKIITIDPSLPMRKQIKLFKKTDMLITRSGAAADELGAYAKLPAQKDLLLMPTAIRKAGTEGGRQYALPLLLDHYELSWDYSLVRTGEPAGPRTLEALESSARKLKSPSRWPFMCAGGEDEALLNLVGALAEALGGEKEWESVLLAARETAPGELVRSPALAAVMENLIRWRREGLLHPEWFRMSRGDVESFMETGAAPYVFMSLSNHRKISQRTVEKYNSVFMPGTEADAPRSLTAPAILLLAPQRNRVREEAVLLKDALLDAEQQTTLSGKTGLAPASSTAAAPDRQANEARLWAAASERPLPSFFAALYPDPADTALFAKQVREFLKTDGAEN</sequence>
<dbReference type="AlphaFoldDB" id="A0AAE3EGZ9"/>
<evidence type="ECO:0000256" key="1">
    <source>
        <dbReference type="SAM" id="MobiDB-lite"/>
    </source>
</evidence>
<dbReference type="SUPFAM" id="SSF53850">
    <property type="entry name" value="Periplasmic binding protein-like II"/>
    <property type="match status" value="1"/>
</dbReference>
<dbReference type="RefSeq" id="WP_230754460.1">
    <property type="nucleotide sequence ID" value="NZ_JAINWA010000001.1"/>
</dbReference>
<accession>A0AAE3EGZ9</accession>
<evidence type="ECO:0000313" key="2">
    <source>
        <dbReference type="EMBL" id="MCD1654322.1"/>
    </source>
</evidence>
<organism evidence="2 3">
    <name type="scientific">Teretinema zuelzerae</name>
    <dbReference type="NCBI Taxonomy" id="156"/>
    <lineage>
        <taxon>Bacteria</taxon>
        <taxon>Pseudomonadati</taxon>
        <taxon>Spirochaetota</taxon>
        <taxon>Spirochaetia</taxon>
        <taxon>Spirochaetales</taxon>
        <taxon>Treponemataceae</taxon>
        <taxon>Teretinema</taxon>
    </lineage>
</organism>
<name>A0AAE3EGZ9_9SPIR</name>
<gene>
    <name evidence="2" type="ORF">K7J14_06340</name>
</gene>
<evidence type="ECO:0000313" key="3">
    <source>
        <dbReference type="Proteomes" id="UP001198163"/>
    </source>
</evidence>
<comment type="caution">
    <text evidence="2">The sequence shown here is derived from an EMBL/GenBank/DDBJ whole genome shotgun (WGS) entry which is preliminary data.</text>
</comment>
<evidence type="ECO:0008006" key="4">
    <source>
        <dbReference type="Google" id="ProtNLM"/>
    </source>
</evidence>
<proteinExistence type="predicted"/>
<keyword evidence="3" id="KW-1185">Reference proteome</keyword>
<dbReference type="EMBL" id="JAINWA010000001">
    <property type="protein sequence ID" value="MCD1654322.1"/>
    <property type="molecule type" value="Genomic_DNA"/>
</dbReference>
<protein>
    <recommendedName>
        <fullName evidence="4">Extracellular solute-binding protein</fullName>
    </recommendedName>
</protein>
<feature type="region of interest" description="Disordered" evidence="1">
    <location>
        <begin position="1"/>
        <end position="35"/>
    </location>
</feature>